<sequence>MDNPGRPIRFRITALLLVPIVSLVLLWGFAAALTAGDGMRLLEINTLVDRVAMPSEKAVVELQNERLHSARYLRDRSDQETVVQQRLESDQALAAFRRTALSAETQDAVGDDMRIRLTTLFAELDQLPTARALVDSRGADTTRVIRAYNNIIDSMFRMYDRMILVPDISIYQQARSVTGLGEAKELLARERALLSAVGAGGRLTDTEHAAFAEMAAARRLVYRQALARLDTELRGPYDVLGTSPSYRAFLDLESRTLAFRTLPMDLSPVEQLWVKVERQQVEVVSLLTARVIPAAVAILVQIAVAGGLGLVMLILSVVLAHRFAARLAAELGELRDMAIQLAEVRMPRLVERLRRGQDAPEEGLPPLGGTPEIRDIGQALDTVRHTAYEAAADQARLRRGVSQVFVSLARRNQSLLHRQLTQLEAMQRKEEQPETLSDLYRLDHLTTRMRRHAENLIILSGAAPGRGWRKPVPVVDVLRAAVAEVEEYARVRVLPAPQASLTGAAVADLIHLVAELVENATVFSPPQTRVIVRAEWAAAGLAVEVEDRGLGIPDAELAELNRRLAERPEFDLADSDRLGLFVVAMLASRHGVQVTLRPSPYGGISAIALIPSSVLAEEETPALP</sequence>
<evidence type="ECO:0000313" key="9">
    <source>
        <dbReference type="Proteomes" id="UP000077701"/>
    </source>
</evidence>
<dbReference type="Proteomes" id="UP000077701">
    <property type="component" value="Unassembled WGS sequence"/>
</dbReference>
<protein>
    <recommendedName>
        <fullName evidence="2">histidine kinase</fullName>
        <ecNumber evidence="2">2.7.13.3</ecNumber>
    </recommendedName>
</protein>
<dbReference type="InterPro" id="IPR036890">
    <property type="entry name" value="HATPase_C_sf"/>
</dbReference>
<keyword evidence="4" id="KW-0808">Transferase</keyword>
<name>A0A171CFT4_9ACTN</name>
<dbReference type="STRING" id="161355.PS9374_02292"/>
<dbReference type="EMBL" id="BDCX01000005">
    <property type="protein sequence ID" value="GAT66642.1"/>
    <property type="molecule type" value="Genomic_DNA"/>
</dbReference>
<dbReference type="InterPro" id="IPR013587">
    <property type="entry name" value="Nitrate/nitrite_sensing"/>
</dbReference>
<dbReference type="Pfam" id="PF02518">
    <property type="entry name" value="HATPase_c"/>
    <property type="match status" value="1"/>
</dbReference>
<evidence type="ECO:0000256" key="1">
    <source>
        <dbReference type="ARBA" id="ARBA00000085"/>
    </source>
</evidence>
<feature type="transmembrane region" description="Helical" evidence="6">
    <location>
        <begin position="294"/>
        <end position="320"/>
    </location>
</feature>
<evidence type="ECO:0000256" key="3">
    <source>
        <dbReference type="ARBA" id="ARBA00022553"/>
    </source>
</evidence>
<dbReference type="InterPro" id="IPR003594">
    <property type="entry name" value="HATPase_dom"/>
</dbReference>
<evidence type="ECO:0000256" key="2">
    <source>
        <dbReference type="ARBA" id="ARBA00012438"/>
    </source>
</evidence>
<dbReference type="OrthoDB" id="3845898at2"/>
<comment type="catalytic activity">
    <reaction evidence="1">
        <text>ATP + protein L-histidine = ADP + protein N-phospho-L-histidine.</text>
        <dbReference type="EC" id="2.7.13.3"/>
    </reaction>
</comment>
<reference evidence="8 9" key="1">
    <citation type="journal article" date="2016" name="Genome Announc.">
        <title>Draft Genome Sequence of Planomonospora sphaerica JCM9374, a Rare Actinomycete.</title>
        <authorList>
            <person name="Dohra H."/>
            <person name="Suzuki T."/>
            <person name="Inoue Y."/>
            <person name="Kodani S."/>
        </authorList>
    </citation>
    <scope>NUCLEOTIDE SEQUENCE [LARGE SCALE GENOMIC DNA]</scope>
    <source>
        <strain evidence="8 9">JCM 9374</strain>
    </source>
</reference>
<keyword evidence="6" id="KW-0472">Membrane</keyword>
<accession>A0A171CFT4</accession>
<dbReference type="GO" id="GO:0005886">
    <property type="term" value="C:plasma membrane"/>
    <property type="evidence" value="ECO:0007669"/>
    <property type="project" value="TreeGrafter"/>
</dbReference>
<dbReference type="InterPro" id="IPR050428">
    <property type="entry name" value="TCS_sensor_his_kinase"/>
</dbReference>
<evidence type="ECO:0000313" key="8">
    <source>
        <dbReference type="EMBL" id="GAT66642.1"/>
    </source>
</evidence>
<dbReference type="PANTHER" id="PTHR45436:SF5">
    <property type="entry name" value="SENSOR HISTIDINE KINASE TRCS"/>
    <property type="match status" value="1"/>
</dbReference>
<dbReference type="GO" id="GO:0000160">
    <property type="term" value="P:phosphorelay signal transduction system"/>
    <property type="evidence" value="ECO:0007669"/>
    <property type="project" value="TreeGrafter"/>
</dbReference>
<comment type="caution">
    <text evidence="8">The sequence shown here is derived from an EMBL/GenBank/DDBJ whole genome shotgun (WGS) entry which is preliminary data.</text>
</comment>
<feature type="domain" description="Histidine kinase/HSP90-like ATPase" evidence="7">
    <location>
        <begin position="504"/>
        <end position="615"/>
    </location>
</feature>
<keyword evidence="5" id="KW-0418">Kinase</keyword>
<evidence type="ECO:0000259" key="7">
    <source>
        <dbReference type="SMART" id="SM00387"/>
    </source>
</evidence>
<gene>
    <name evidence="8" type="ORF">PS9374_02292</name>
</gene>
<reference evidence="9" key="2">
    <citation type="submission" date="2016-04" db="EMBL/GenBank/DDBJ databases">
        <title>Planomonospora sphaerica JCM9374 whole genome shotgun sequence.</title>
        <authorList>
            <person name="Suzuki T."/>
            <person name="Dohra H."/>
            <person name="Kodani S."/>
        </authorList>
    </citation>
    <scope>NUCLEOTIDE SEQUENCE [LARGE SCALE GENOMIC DNA]</scope>
    <source>
        <strain evidence="9">JCM 9374</strain>
    </source>
</reference>
<dbReference type="GO" id="GO:0004673">
    <property type="term" value="F:protein histidine kinase activity"/>
    <property type="evidence" value="ECO:0007669"/>
    <property type="project" value="UniProtKB-EC"/>
</dbReference>
<dbReference type="SMART" id="SM00387">
    <property type="entry name" value="HATPase_c"/>
    <property type="match status" value="1"/>
</dbReference>
<evidence type="ECO:0000256" key="4">
    <source>
        <dbReference type="ARBA" id="ARBA00022679"/>
    </source>
</evidence>
<keyword evidence="3" id="KW-0597">Phosphoprotein</keyword>
<keyword evidence="6" id="KW-0812">Transmembrane</keyword>
<dbReference type="Pfam" id="PF08376">
    <property type="entry name" value="NIT"/>
    <property type="match status" value="1"/>
</dbReference>
<organism evidence="8 9">
    <name type="scientific">Planomonospora sphaerica</name>
    <dbReference type="NCBI Taxonomy" id="161355"/>
    <lineage>
        <taxon>Bacteria</taxon>
        <taxon>Bacillati</taxon>
        <taxon>Actinomycetota</taxon>
        <taxon>Actinomycetes</taxon>
        <taxon>Streptosporangiales</taxon>
        <taxon>Streptosporangiaceae</taxon>
        <taxon>Planomonospora</taxon>
    </lineage>
</organism>
<dbReference type="AlphaFoldDB" id="A0A171CFT4"/>
<dbReference type="PANTHER" id="PTHR45436">
    <property type="entry name" value="SENSOR HISTIDINE KINASE YKOH"/>
    <property type="match status" value="1"/>
</dbReference>
<evidence type="ECO:0000256" key="6">
    <source>
        <dbReference type="SAM" id="Phobius"/>
    </source>
</evidence>
<keyword evidence="9" id="KW-1185">Reference proteome</keyword>
<dbReference type="RefSeq" id="WP_068896779.1">
    <property type="nucleotide sequence ID" value="NZ_BDCX01000005.1"/>
</dbReference>
<evidence type="ECO:0000256" key="5">
    <source>
        <dbReference type="ARBA" id="ARBA00022777"/>
    </source>
</evidence>
<dbReference type="SUPFAM" id="SSF55874">
    <property type="entry name" value="ATPase domain of HSP90 chaperone/DNA topoisomerase II/histidine kinase"/>
    <property type="match status" value="1"/>
</dbReference>
<proteinExistence type="predicted"/>
<keyword evidence="6" id="KW-1133">Transmembrane helix</keyword>
<dbReference type="EC" id="2.7.13.3" evidence="2"/>
<dbReference type="Gene3D" id="3.30.565.10">
    <property type="entry name" value="Histidine kinase-like ATPase, C-terminal domain"/>
    <property type="match status" value="1"/>
</dbReference>